<name>A0A6J4K598_9BACT</name>
<sequence>ERRRRAGRAAAPRPAARPAALPGRGSGRRRGQRGRDGGRGTTRRAGSGTGAGGEPAAGADAGRRDGRGRVPPGQAPAQGRVDGAAHRPRTRRGGAAALVPVSVHARRVHLPHVDAQLRLRAAHAPRRDRARGRRVRGRRDRRRVRAVVRRGGAHGAEARGVQLGGLPHAVRGARHRRGRDRRPDPQVGAARAPPRGDAASRGRERRGARPARRRRAGRRAV</sequence>
<feature type="compositionally biased region" description="Low complexity" evidence="1">
    <location>
        <begin position="8"/>
        <end position="23"/>
    </location>
</feature>
<feature type="region of interest" description="Disordered" evidence="1">
    <location>
        <begin position="1"/>
        <end position="92"/>
    </location>
</feature>
<evidence type="ECO:0000256" key="1">
    <source>
        <dbReference type="SAM" id="MobiDB-lite"/>
    </source>
</evidence>
<feature type="compositionally biased region" description="Basic and acidic residues" evidence="1">
    <location>
        <begin position="198"/>
        <end position="207"/>
    </location>
</feature>
<organism evidence="2">
    <name type="scientific">uncultured Gemmatimonadaceae bacterium</name>
    <dbReference type="NCBI Taxonomy" id="246130"/>
    <lineage>
        <taxon>Bacteria</taxon>
        <taxon>Pseudomonadati</taxon>
        <taxon>Gemmatimonadota</taxon>
        <taxon>Gemmatimonadia</taxon>
        <taxon>Gemmatimonadales</taxon>
        <taxon>Gemmatimonadaceae</taxon>
        <taxon>environmental samples</taxon>
    </lineage>
</organism>
<dbReference type="AlphaFoldDB" id="A0A6J4K598"/>
<feature type="non-terminal residue" evidence="2">
    <location>
        <position position="1"/>
    </location>
</feature>
<feature type="compositionally biased region" description="Basic residues" evidence="1">
    <location>
        <begin position="121"/>
        <end position="152"/>
    </location>
</feature>
<feature type="non-terminal residue" evidence="2">
    <location>
        <position position="221"/>
    </location>
</feature>
<protein>
    <submittedName>
        <fullName evidence="2">Uncharacterized protein</fullName>
    </submittedName>
</protein>
<feature type="compositionally biased region" description="Low complexity" evidence="1">
    <location>
        <begin position="188"/>
        <end position="197"/>
    </location>
</feature>
<feature type="compositionally biased region" description="Basic residues" evidence="1">
    <location>
        <begin position="171"/>
        <end position="180"/>
    </location>
</feature>
<accession>A0A6J4K598</accession>
<feature type="compositionally biased region" description="Basic residues" evidence="1">
    <location>
        <begin position="208"/>
        <end position="221"/>
    </location>
</feature>
<reference evidence="2" key="1">
    <citation type="submission" date="2020-02" db="EMBL/GenBank/DDBJ databases">
        <authorList>
            <person name="Meier V. D."/>
        </authorList>
    </citation>
    <scope>NUCLEOTIDE SEQUENCE</scope>
    <source>
        <strain evidence="2">AVDCRST_MAG11</strain>
    </source>
</reference>
<gene>
    <name evidence="2" type="ORF">AVDCRST_MAG11-496</name>
</gene>
<feature type="region of interest" description="Disordered" evidence="1">
    <location>
        <begin position="121"/>
        <end position="221"/>
    </location>
</feature>
<evidence type="ECO:0000313" key="2">
    <source>
        <dbReference type="EMBL" id="CAA9295960.1"/>
    </source>
</evidence>
<dbReference type="EMBL" id="CADCTU010000107">
    <property type="protein sequence ID" value="CAA9295960.1"/>
    <property type="molecule type" value="Genomic_DNA"/>
</dbReference>
<proteinExistence type="predicted"/>